<reference evidence="1 2" key="1">
    <citation type="submission" date="2019-02" db="EMBL/GenBank/DDBJ databases">
        <title>Genome sequencing of the rare red list fungi Antrodiella citrinella (Flaviporus citrinellus).</title>
        <authorList>
            <person name="Buettner E."/>
            <person name="Kellner H."/>
        </authorList>
    </citation>
    <scope>NUCLEOTIDE SEQUENCE [LARGE SCALE GENOMIC DNA]</scope>
    <source>
        <strain evidence="1 2">DSM 108506</strain>
    </source>
</reference>
<dbReference type="EMBL" id="SGPM01000007">
    <property type="protein sequence ID" value="THH33344.1"/>
    <property type="molecule type" value="Genomic_DNA"/>
</dbReference>
<name>A0A4S4N2Z6_9APHY</name>
<comment type="caution">
    <text evidence="1">The sequence shown here is derived from an EMBL/GenBank/DDBJ whole genome shotgun (WGS) entry which is preliminary data.</text>
</comment>
<dbReference type="AlphaFoldDB" id="A0A4S4N2Z6"/>
<proteinExistence type="predicted"/>
<gene>
    <name evidence="1" type="ORF">EUX98_g824</name>
</gene>
<protein>
    <submittedName>
        <fullName evidence="1">Uncharacterized protein</fullName>
    </submittedName>
</protein>
<evidence type="ECO:0000313" key="1">
    <source>
        <dbReference type="EMBL" id="THH33344.1"/>
    </source>
</evidence>
<sequence>MQAEYPEPRWAGPLCQEPDCEEAILQYYPDPGRLDVPHKVMVVGGYLLPMNVLLRYGKKDFDRVFPEVLKTMKEHSFYRNRTVPVQTDDDMIMHAHHILNLEAEKEGNVHMLFMGEELETCKFIAATHFKDIDSWIDGAGMTEADVRPVSFEETDFDRQVKTKLMEALEVLDLEFGTMLYHENGLLP</sequence>
<dbReference type="Proteomes" id="UP000308730">
    <property type="component" value="Unassembled WGS sequence"/>
</dbReference>
<evidence type="ECO:0000313" key="2">
    <source>
        <dbReference type="Proteomes" id="UP000308730"/>
    </source>
</evidence>
<accession>A0A4S4N2Z6</accession>
<organism evidence="1 2">
    <name type="scientific">Antrodiella citrinella</name>
    <dbReference type="NCBI Taxonomy" id="2447956"/>
    <lineage>
        <taxon>Eukaryota</taxon>
        <taxon>Fungi</taxon>
        <taxon>Dikarya</taxon>
        <taxon>Basidiomycota</taxon>
        <taxon>Agaricomycotina</taxon>
        <taxon>Agaricomycetes</taxon>
        <taxon>Polyporales</taxon>
        <taxon>Steccherinaceae</taxon>
        <taxon>Antrodiella</taxon>
    </lineage>
</organism>
<keyword evidence="2" id="KW-1185">Reference proteome</keyword>